<reference evidence="1" key="1">
    <citation type="submission" date="2020-03" db="EMBL/GenBank/DDBJ databases">
        <title>The deep terrestrial virosphere.</title>
        <authorList>
            <person name="Holmfeldt K."/>
            <person name="Nilsson E."/>
            <person name="Simone D."/>
            <person name="Lopez-Fernandez M."/>
            <person name="Wu X."/>
            <person name="de Brujin I."/>
            <person name="Lundin D."/>
            <person name="Andersson A."/>
            <person name="Bertilsson S."/>
            <person name="Dopson M."/>
        </authorList>
    </citation>
    <scope>NUCLEOTIDE SEQUENCE</scope>
    <source>
        <strain evidence="1">MM171B01801</strain>
    </source>
</reference>
<dbReference type="AlphaFoldDB" id="A0A6M3M281"/>
<name>A0A6M3M281_9ZZZZ</name>
<evidence type="ECO:0000313" key="1">
    <source>
        <dbReference type="EMBL" id="QJB01871.1"/>
    </source>
</evidence>
<protein>
    <submittedName>
        <fullName evidence="1">Uncharacterized protein</fullName>
    </submittedName>
</protein>
<gene>
    <name evidence="1" type="ORF">MM171B01801_0009</name>
</gene>
<sequence length="72" mass="8476">MNNRILINKDKDLFDKWSYLGSGIEDLRGVVQNDSELDIEEFFKWISTAHQLFKNFSDLVMETLEHVNKGLE</sequence>
<dbReference type="EMBL" id="MT143740">
    <property type="protein sequence ID" value="QJB01871.1"/>
    <property type="molecule type" value="Genomic_DNA"/>
</dbReference>
<proteinExistence type="predicted"/>
<accession>A0A6M3M281</accession>
<organism evidence="1">
    <name type="scientific">viral metagenome</name>
    <dbReference type="NCBI Taxonomy" id="1070528"/>
    <lineage>
        <taxon>unclassified sequences</taxon>
        <taxon>metagenomes</taxon>
        <taxon>organismal metagenomes</taxon>
    </lineage>
</organism>